<dbReference type="KEGG" id="cam:101500088"/>
<reference evidence="1" key="1">
    <citation type="journal article" date="2013" name="Nat. Biotechnol.">
        <title>Draft genome sequence of chickpea (Cicer arietinum) provides a resource for trait improvement.</title>
        <authorList>
            <person name="Varshney R.K."/>
            <person name="Song C."/>
            <person name="Saxena R.K."/>
            <person name="Azam S."/>
            <person name="Yu S."/>
            <person name="Sharpe A.G."/>
            <person name="Cannon S."/>
            <person name="Baek J."/>
            <person name="Rosen B.D."/>
            <person name="Tar'an B."/>
            <person name="Millan T."/>
            <person name="Zhang X."/>
            <person name="Ramsay L.D."/>
            <person name="Iwata A."/>
            <person name="Wang Y."/>
            <person name="Nelson W."/>
            <person name="Farmer A.D."/>
            <person name="Gaur P.M."/>
            <person name="Soderlund C."/>
            <person name="Penmetsa R.V."/>
            <person name="Xu C."/>
            <person name="Bharti A.K."/>
            <person name="He W."/>
            <person name="Winter P."/>
            <person name="Zhao S."/>
            <person name="Hane J.K."/>
            <person name="Carrasquilla-Garcia N."/>
            <person name="Condie J.A."/>
            <person name="Upadhyaya H.D."/>
            <person name="Luo M.C."/>
            <person name="Thudi M."/>
            <person name="Gowda C.L."/>
            <person name="Singh N.P."/>
            <person name="Lichtenzveig J."/>
            <person name="Gali K.K."/>
            <person name="Rubio J."/>
            <person name="Nadarajan N."/>
            <person name="Dolezel J."/>
            <person name="Bansal K.C."/>
            <person name="Xu X."/>
            <person name="Edwards D."/>
            <person name="Zhang G."/>
            <person name="Kahl G."/>
            <person name="Gil J."/>
            <person name="Singh K.B."/>
            <person name="Datta S.K."/>
            <person name="Jackson S.A."/>
            <person name="Wang J."/>
            <person name="Cook D.R."/>
        </authorList>
    </citation>
    <scope>NUCLEOTIDE SEQUENCE [LARGE SCALE GENOMIC DNA]</scope>
    <source>
        <strain evidence="1">cv. CDC Frontier</strain>
    </source>
</reference>
<dbReference type="PANTHER" id="PTHR36018:SF1">
    <property type="entry name" value="OS09G0481800 PROTEIN"/>
    <property type="match status" value="1"/>
</dbReference>
<dbReference type="OrthoDB" id="446939at2759"/>
<dbReference type="eggNOG" id="ENOG502S115">
    <property type="taxonomic scope" value="Eukaryota"/>
</dbReference>
<organism evidence="1 2">
    <name type="scientific">Cicer arietinum</name>
    <name type="common">Chickpea</name>
    <name type="synonym">Garbanzo</name>
    <dbReference type="NCBI Taxonomy" id="3827"/>
    <lineage>
        <taxon>Eukaryota</taxon>
        <taxon>Viridiplantae</taxon>
        <taxon>Streptophyta</taxon>
        <taxon>Embryophyta</taxon>
        <taxon>Tracheophyta</taxon>
        <taxon>Spermatophyta</taxon>
        <taxon>Magnoliopsida</taxon>
        <taxon>eudicotyledons</taxon>
        <taxon>Gunneridae</taxon>
        <taxon>Pentapetalae</taxon>
        <taxon>rosids</taxon>
        <taxon>fabids</taxon>
        <taxon>Fabales</taxon>
        <taxon>Fabaceae</taxon>
        <taxon>Papilionoideae</taxon>
        <taxon>50 kb inversion clade</taxon>
        <taxon>NPAAA clade</taxon>
        <taxon>Hologalegina</taxon>
        <taxon>IRL clade</taxon>
        <taxon>Cicereae</taxon>
        <taxon>Cicer</taxon>
    </lineage>
</organism>
<dbReference type="Proteomes" id="UP000087171">
    <property type="component" value="Chromosome Ca3"/>
</dbReference>
<protein>
    <submittedName>
        <fullName evidence="2">Uncharacterized protein LOC101500088</fullName>
    </submittedName>
</protein>
<gene>
    <name evidence="2" type="primary">LOC101500088</name>
</gene>
<name>A0A1S2XUN6_CICAR</name>
<keyword evidence="1" id="KW-1185">Reference proteome</keyword>
<dbReference type="Gene3D" id="3.30.300.130">
    <property type="entry name" value="Fe-S cluster assembly (FSCA)"/>
    <property type="match status" value="1"/>
</dbReference>
<accession>A0A1S2XUN6</accession>
<reference evidence="2" key="2">
    <citation type="submission" date="2025-08" db="UniProtKB">
        <authorList>
            <consortium name="RefSeq"/>
        </authorList>
    </citation>
    <scope>IDENTIFICATION</scope>
    <source>
        <tissue evidence="2">Etiolated seedlings</tissue>
    </source>
</reference>
<dbReference type="AlphaFoldDB" id="A0A1S2XUN6"/>
<dbReference type="PANTHER" id="PTHR36018">
    <property type="entry name" value="OS09G0481800 PROTEIN"/>
    <property type="match status" value="1"/>
</dbReference>
<dbReference type="PaxDb" id="3827-XP_004494241.1"/>
<evidence type="ECO:0000313" key="2">
    <source>
        <dbReference type="RefSeq" id="XP_004494241.1"/>
    </source>
</evidence>
<proteinExistence type="predicted"/>
<dbReference type="InterPro" id="IPR034904">
    <property type="entry name" value="FSCA_dom_sf"/>
</dbReference>
<dbReference type="SUPFAM" id="SSF117916">
    <property type="entry name" value="Fe-S cluster assembly (FSCA) domain-like"/>
    <property type="match status" value="1"/>
</dbReference>
<sequence length="171" mass="19314">MSLHEKTLSLCCSSYIHSYYNHSHNVSSLKLCYTTSYPIQNPQLRTTQIHMPNSPLLTNTNCNPRRKLKPLSAAPAVPPPLDLTENNVRQALVDARAELGQIFDTSVGMTGVIELVELDGPFVRISLKGRFWHKRSTVLARVGNYLKQRIPEILEVEIEDEKQLDDSPANF</sequence>
<dbReference type="RefSeq" id="XP_004494241.1">
    <property type="nucleotide sequence ID" value="XM_004494184.3"/>
</dbReference>
<evidence type="ECO:0000313" key="1">
    <source>
        <dbReference type="Proteomes" id="UP000087171"/>
    </source>
</evidence>
<dbReference type="GeneID" id="101500088"/>